<comment type="caution">
    <text evidence="3">The sequence shown here is derived from an EMBL/GenBank/DDBJ whole genome shotgun (WGS) entry which is preliminary data.</text>
</comment>
<feature type="transmembrane region" description="Helical" evidence="2">
    <location>
        <begin position="171"/>
        <end position="195"/>
    </location>
</feature>
<protein>
    <submittedName>
        <fullName evidence="3">Uncharacterized protein</fullName>
    </submittedName>
</protein>
<name>A0A6G1LS53_ORBOL</name>
<dbReference type="EMBL" id="WIWT01000021">
    <property type="protein sequence ID" value="KAF3214904.1"/>
    <property type="molecule type" value="Genomic_DNA"/>
</dbReference>
<evidence type="ECO:0000313" key="3">
    <source>
        <dbReference type="EMBL" id="KAF3208297.1"/>
    </source>
</evidence>
<evidence type="ECO:0000256" key="1">
    <source>
        <dbReference type="SAM" id="MobiDB-lite"/>
    </source>
</evidence>
<accession>A0A6G1LS53</accession>
<gene>
    <name evidence="3" type="ORF">TWF191_000690</name>
    <name evidence="4" type="ORF">TWF679_004682</name>
</gene>
<dbReference type="PANTHER" id="PTHR37544:SF1">
    <property type="entry name" value="PHOSPHORIBOSYLAMINOIMIDAZOLE-SUCCINOCARBOXAMIDE SYNTHASE"/>
    <property type="match status" value="1"/>
</dbReference>
<sequence length="1210" mass="134369">MEYELRPVRASAQQEKSGEIYHQPAPTSPSDASISPIEGNVVSETASIRQHDKVVTGWMPLVLRPWSLFIFLLVFIGIFITLIGLYVRSKREQGLSNERESRHYLWTYGPTAVFIVLAAFWRHLDYQVKLLMPYVELAKGPKHAKLTVMLDYISPFQPVAFWYACKNRHWLVILSATAFATLKIAVIFATGLFILQGTALQTADKDFLRYQNQFSAVGFKSDVDARASLTVFGVTALNLSYPAGTSHNFAIQTFSNFGNVPLDNIASISVPADVFSAKLDCQPARLEWIDDRDLVNEITPLSQFYNTTAFVPGCTLKKIRLDAPGWLGNDTQQGYYGRIQNSTCEEIQDPVAANRLFVGIAYSTRFNYLNSLRNYTAFVCTPSYTIQRNEITIPHNRLNDYSQISGLRPLSDASSIPGFTSKDLTDAVYAALAASYSQLNNGGWDKSFDPFFTLMSAIQPQLNYTAFMEPDILKPAAEDLYVTLAAQIAGSSLTQPTSDTTIVDATVSKIQQRLILRPVSVIVMEIIVAILIFITILLSVMIPRQGVAPRDPSSIGAVATILSRSRSLEQSLSGTSNLSEKDLETWLHRYRFYSTVEATSSGRIFKIELADMHQNPGDRRRYSDETKLPEPAERSKWWKPLGLKWWVIIPLVVFPIAIIIVLEVLYRKSVRDQGLAYIPDGGYVHYTWVFVPAFVMVVIVTLFNMLDYATRCIAPYQAMRADSTVASRGILYNPNGKLTLPALWFAIKEKHVTVIATTFAVLIAPVLTIAVSGLFYSQLAANASTLTVQQDTWFNVSFPDYSVNTTDDIISSLIVSGNLSYPRWTYEDLAFGELSVLNDTTEAMDAADSVTLSVPAVRSALNCSIIPRERHLELRLGQEETVERGQNLTELPVWVNISMPDQCGNSGTILNNITWLTDNIEHPQTGYFGHVLPISSFEGENCPKLAVFYGKMNNNKIANFSTLFCSGYTQTLEVETTFLLPDFMIDTTTPGVSPPKRREETARWFSNQSVSIEYSFATLKADSSSPDIFDDFIRGVVYGKNGMPQEELLDPEKLMEGTEWLYAVSATQTVNQDARIPNPNGATRIEGVSRTRPRSRLVQSLVSTRVLQVLLAFIMLTTVVAYIGVKARELLPRESNSIATVGGYLAGSDVLRLVPDGAEWGAGGKGGGTGSQEVFAGYMFGFGWWEDTERGGRRRYGVGIGRGGGRTSPS</sequence>
<feature type="transmembrane region" description="Helical" evidence="2">
    <location>
        <begin position="66"/>
        <end position="85"/>
    </location>
</feature>
<feature type="transmembrane region" description="Helical" evidence="2">
    <location>
        <begin position="105"/>
        <end position="124"/>
    </location>
</feature>
<dbReference type="Pfam" id="PF11915">
    <property type="entry name" value="DUF3433"/>
    <property type="match status" value="2"/>
</dbReference>
<feature type="transmembrane region" description="Helical" evidence="2">
    <location>
        <begin position="686"/>
        <end position="706"/>
    </location>
</feature>
<reference evidence="3 5" key="1">
    <citation type="submission" date="2019-06" db="EMBL/GenBank/DDBJ databases">
        <authorList>
            <person name="Palmer J.M."/>
        </authorList>
    </citation>
    <scope>NUCLEOTIDE SEQUENCE [LARGE SCALE GENOMIC DNA]</scope>
    <source>
        <strain evidence="3 5">TWF191</strain>
        <strain evidence="4">TWF679</strain>
    </source>
</reference>
<organism evidence="3 5">
    <name type="scientific">Orbilia oligospora</name>
    <name type="common">Nematode-trapping fungus</name>
    <name type="synonym">Arthrobotrys oligospora</name>
    <dbReference type="NCBI Taxonomy" id="2813651"/>
    <lineage>
        <taxon>Eukaryota</taxon>
        <taxon>Fungi</taxon>
        <taxon>Dikarya</taxon>
        <taxon>Ascomycota</taxon>
        <taxon>Pezizomycotina</taxon>
        <taxon>Orbiliomycetes</taxon>
        <taxon>Orbiliales</taxon>
        <taxon>Orbiliaceae</taxon>
        <taxon>Orbilia</taxon>
    </lineage>
</organism>
<evidence type="ECO:0000313" key="5">
    <source>
        <dbReference type="Proteomes" id="UP000483672"/>
    </source>
</evidence>
<keyword evidence="2" id="KW-0472">Membrane</keyword>
<keyword evidence="2" id="KW-0812">Transmembrane</keyword>
<dbReference type="Proteomes" id="UP000483672">
    <property type="component" value="Unassembled WGS sequence"/>
</dbReference>
<proteinExistence type="predicted"/>
<dbReference type="OrthoDB" id="5332281at2759"/>
<dbReference type="Proteomes" id="UP000614610">
    <property type="component" value="Unassembled WGS sequence"/>
</dbReference>
<feature type="transmembrane region" description="Helical" evidence="2">
    <location>
        <begin position="645"/>
        <end position="666"/>
    </location>
</feature>
<evidence type="ECO:0000256" key="2">
    <source>
        <dbReference type="SAM" id="Phobius"/>
    </source>
</evidence>
<dbReference type="InterPro" id="IPR021840">
    <property type="entry name" value="DUF3433"/>
</dbReference>
<dbReference type="AlphaFoldDB" id="A0A6G1LS53"/>
<feature type="region of interest" description="Disordered" evidence="1">
    <location>
        <begin position="1"/>
        <end position="34"/>
    </location>
</feature>
<keyword evidence="2" id="KW-1133">Transmembrane helix</keyword>
<evidence type="ECO:0000313" key="4">
    <source>
        <dbReference type="EMBL" id="KAF3214904.1"/>
    </source>
</evidence>
<feature type="transmembrane region" description="Helical" evidence="2">
    <location>
        <begin position="1106"/>
        <end position="1125"/>
    </location>
</feature>
<dbReference type="PANTHER" id="PTHR37544">
    <property type="entry name" value="SPRAY-RELATED"/>
    <property type="match status" value="1"/>
</dbReference>
<dbReference type="EMBL" id="WIPF01000108">
    <property type="protein sequence ID" value="KAF3208297.1"/>
    <property type="molecule type" value="Genomic_DNA"/>
</dbReference>
<feature type="transmembrane region" description="Helical" evidence="2">
    <location>
        <begin position="752"/>
        <end position="776"/>
    </location>
</feature>
<feature type="transmembrane region" description="Helical" evidence="2">
    <location>
        <begin position="519"/>
        <end position="542"/>
    </location>
</feature>